<protein>
    <recommendedName>
        <fullName evidence="2">Thioredoxin domain-containing protein 12</fullName>
        <ecNumber evidence="1">1.8.4.2</ecNumber>
    </recommendedName>
</protein>
<keyword evidence="3 5" id="KW-0732">Signal</keyword>
<dbReference type="PROSITE" id="PS00194">
    <property type="entry name" value="THIOREDOXIN_1"/>
    <property type="match status" value="1"/>
</dbReference>
<evidence type="ECO:0000259" key="6">
    <source>
        <dbReference type="PROSITE" id="PS51352"/>
    </source>
</evidence>
<dbReference type="PANTHER" id="PTHR15337">
    <property type="entry name" value="ANTERIOR GRADIENT PROTEIN-RELATED"/>
    <property type="match status" value="1"/>
</dbReference>
<comment type="caution">
    <text evidence="7">The sequence shown here is derived from an EMBL/GenBank/DDBJ whole genome shotgun (WGS) entry which is preliminary data.</text>
</comment>
<dbReference type="Pfam" id="PF13899">
    <property type="entry name" value="Thioredoxin_7"/>
    <property type="match status" value="1"/>
</dbReference>
<sequence>MASESWIIFLLSLFSVSLVECNELARGWGDDIGWVKLEDGLKLAKEQNKPLLLLIHKSWCGACKALKPDFAASTDIKELSSNFIMVQTQDDEEPKGDQYTPDGGYIPRVLFLDPKGKVRKEFTNKDGNQQYKYYYPMADQIATTMRQVVKRNGSS</sequence>
<dbReference type="PROSITE" id="PS51352">
    <property type="entry name" value="THIOREDOXIN_2"/>
    <property type="match status" value="1"/>
</dbReference>
<comment type="catalytic activity">
    <reaction evidence="4">
        <text>[protein]-disulfide + 2 glutathione = [protein]-dithiol + glutathione disulfide</text>
        <dbReference type="Rhea" id="RHEA:21064"/>
        <dbReference type="Rhea" id="RHEA-COMP:10593"/>
        <dbReference type="Rhea" id="RHEA-COMP:10594"/>
        <dbReference type="ChEBI" id="CHEBI:29950"/>
        <dbReference type="ChEBI" id="CHEBI:50058"/>
        <dbReference type="ChEBI" id="CHEBI:57925"/>
        <dbReference type="ChEBI" id="CHEBI:58297"/>
        <dbReference type="EC" id="1.8.4.2"/>
    </reaction>
    <physiologicalReaction direction="right-to-left" evidence="4">
        <dbReference type="Rhea" id="RHEA:21066"/>
    </physiologicalReaction>
</comment>
<evidence type="ECO:0000256" key="5">
    <source>
        <dbReference type="SAM" id="SignalP"/>
    </source>
</evidence>
<feature type="chain" id="PRO_5047047741" description="Thioredoxin domain-containing protein 12" evidence="5">
    <location>
        <begin position="22"/>
        <end position="155"/>
    </location>
</feature>
<dbReference type="SUPFAM" id="SSF52833">
    <property type="entry name" value="Thioredoxin-like"/>
    <property type="match status" value="1"/>
</dbReference>
<evidence type="ECO:0000313" key="8">
    <source>
        <dbReference type="Proteomes" id="UP001217089"/>
    </source>
</evidence>
<dbReference type="EMBL" id="JARBDR010000813">
    <property type="protein sequence ID" value="KAJ8305289.1"/>
    <property type="molecule type" value="Genomic_DNA"/>
</dbReference>
<gene>
    <name evidence="7" type="ORF">KUTeg_015834</name>
</gene>
<evidence type="ECO:0000256" key="1">
    <source>
        <dbReference type="ARBA" id="ARBA00013094"/>
    </source>
</evidence>
<dbReference type="PANTHER" id="PTHR15337:SF11">
    <property type="entry name" value="THIOREDOXIN DOMAIN-CONTAINING PROTEIN"/>
    <property type="match status" value="1"/>
</dbReference>
<dbReference type="InterPro" id="IPR036249">
    <property type="entry name" value="Thioredoxin-like_sf"/>
</dbReference>
<dbReference type="Proteomes" id="UP001217089">
    <property type="component" value="Unassembled WGS sequence"/>
</dbReference>
<feature type="domain" description="Thioredoxin" evidence="6">
    <location>
        <begin position="5"/>
        <end position="143"/>
    </location>
</feature>
<accession>A0ABQ9EJ34</accession>
<feature type="signal peptide" evidence="5">
    <location>
        <begin position="1"/>
        <end position="21"/>
    </location>
</feature>
<evidence type="ECO:0000256" key="2">
    <source>
        <dbReference type="ARBA" id="ARBA00016955"/>
    </source>
</evidence>
<evidence type="ECO:0000256" key="4">
    <source>
        <dbReference type="ARBA" id="ARBA00033687"/>
    </source>
</evidence>
<evidence type="ECO:0000256" key="3">
    <source>
        <dbReference type="ARBA" id="ARBA00022729"/>
    </source>
</evidence>
<dbReference type="InterPro" id="IPR017937">
    <property type="entry name" value="Thioredoxin_CS"/>
</dbReference>
<evidence type="ECO:0000313" key="7">
    <source>
        <dbReference type="EMBL" id="KAJ8305289.1"/>
    </source>
</evidence>
<proteinExistence type="predicted"/>
<name>A0ABQ9EJ34_TEGGR</name>
<dbReference type="InterPro" id="IPR037462">
    <property type="entry name" value="ERp19"/>
</dbReference>
<dbReference type="EC" id="1.8.4.2" evidence="1"/>
<dbReference type="Gene3D" id="3.40.30.10">
    <property type="entry name" value="Glutaredoxin"/>
    <property type="match status" value="1"/>
</dbReference>
<dbReference type="CDD" id="cd02959">
    <property type="entry name" value="ERp19"/>
    <property type="match status" value="1"/>
</dbReference>
<keyword evidence="8" id="KW-1185">Reference proteome</keyword>
<reference evidence="7 8" key="1">
    <citation type="submission" date="2022-12" db="EMBL/GenBank/DDBJ databases">
        <title>Chromosome-level genome of Tegillarca granosa.</title>
        <authorList>
            <person name="Kim J."/>
        </authorList>
    </citation>
    <scope>NUCLEOTIDE SEQUENCE [LARGE SCALE GENOMIC DNA]</scope>
    <source>
        <strain evidence="7">Teg-2019</strain>
        <tissue evidence="7">Adductor muscle</tissue>
    </source>
</reference>
<dbReference type="InterPro" id="IPR051099">
    <property type="entry name" value="AGR/TXD"/>
</dbReference>
<dbReference type="InterPro" id="IPR013766">
    <property type="entry name" value="Thioredoxin_domain"/>
</dbReference>
<organism evidence="7 8">
    <name type="scientific">Tegillarca granosa</name>
    <name type="common">Malaysian cockle</name>
    <name type="synonym">Anadara granosa</name>
    <dbReference type="NCBI Taxonomy" id="220873"/>
    <lineage>
        <taxon>Eukaryota</taxon>
        <taxon>Metazoa</taxon>
        <taxon>Spiralia</taxon>
        <taxon>Lophotrochozoa</taxon>
        <taxon>Mollusca</taxon>
        <taxon>Bivalvia</taxon>
        <taxon>Autobranchia</taxon>
        <taxon>Pteriomorphia</taxon>
        <taxon>Arcoida</taxon>
        <taxon>Arcoidea</taxon>
        <taxon>Arcidae</taxon>
        <taxon>Tegillarca</taxon>
    </lineage>
</organism>